<dbReference type="OrthoDB" id="9814363at2"/>
<sequence>MRSIKMKLVVYFSALILFSSVALGIISINSASKIVTVEAEKGLITSANDGAVVVQNRMEIQRRTLEVLAQLGEIQNMDLEVQVPILQKQVEVSDFINFGIMQLDGTVTYTDGRTIQLPETDPVWKALKGDKNALNFGISPATGEVVLIYATPIERDGKIVGALLGRRDGNALSDITDTLKYGETGQAYIMDKEGTIIAYSDRSVVSNQINPIKAAEADDSEKASGEFHKKVLEEKTGVAKYKDSQGKELYSAYDSIDNTDWILIMSADEEEILAGIPSLMKAIILLTAVVLAISIIIIYLIGNTIAKPIINATALAKTLADLDLTRDVLEADLKSKDETGELARSFQSITDNLRMIVNEVNDSSEQVAAASEELMASSGQSATTAEEVTKTVEEIAKGAAEQALNTEEGSARATKLGETIEQDLNYVKNLNVTTEKVSTIVGEGLQEIEKLIQITDESTQAIQDIHSIILQTNSSSDEIGEASSVIKSIADQTNLLALNAAIEAARAGEAGKGFAVVAEEIRKLAEQSSASTMAIDETISELQTNVGSAVKSMNRVSAIFEEQYNSVQNNKDKYIMVEKAMNDAISAVEKLDVSSKEMEKMKNEILNTLQNLTAIAEENSAGTEEASASMEEQTASIQEIAGASEGLANLAQNLQSAIRKFKI</sequence>
<feature type="transmembrane region" description="Helical" evidence="11">
    <location>
        <begin position="282"/>
        <end position="301"/>
    </location>
</feature>
<keyword evidence="3" id="KW-0145">Chemotaxis</keyword>
<keyword evidence="15" id="KW-1185">Reference proteome</keyword>
<comment type="caution">
    <text evidence="14">The sequence shown here is derived from an EMBL/GenBank/DDBJ whole genome shotgun (WGS) entry which is preliminary data.</text>
</comment>
<dbReference type="GO" id="GO:0005886">
    <property type="term" value="C:plasma membrane"/>
    <property type="evidence" value="ECO:0007669"/>
    <property type="project" value="UniProtKB-SubCell"/>
</dbReference>
<evidence type="ECO:0000256" key="3">
    <source>
        <dbReference type="ARBA" id="ARBA00022500"/>
    </source>
</evidence>
<dbReference type="EMBL" id="QNRX01000006">
    <property type="protein sequence ID" value="RBP66020.1"/>
    <property type="molecule type" value="Genomic_DNA"/>
</dbReference>
<keyword evidence="5 11" id="KW-1133">Transmembrane helix</keyword>
<dbReference type="GO" id="GO:0007165">
    <property type="term" value="P:signal transduction"/>
    <property type="evidence" value="ECO:0007669"/>
    <property type="project" value="UniProtKB-KW"/>
</dbReference>
<evidence type="ECO:0000256" key="4">
    <source>
        <dbReference type="ARBA" id="ARBA00022692"/>
    </source>
</evidence>
<comment type="subcellular location">
    <subcellularLocation>
        <location evidence="1">Cell membrane</location>
        <topology evidence="1">Multi-pass membrane protein</topology>
    </subcellularLocation>
</comment>
<gene>
    <name evidence="14" type="ORF">DES36_106132</name>
</gene>
<dbReference type="RefSeq" id="WP_113920347.1">
    <property type="nucleotide sequence ID" value="NZ_QNRX01000006.1"/>
</dbReference>
<dbReference type="Pfam" id="PF00015">
    <property type="entry name" value="MCPsignal"/>
    <property type="match status" value="1"/>
</dbReference>
<evidence type="ECO:0000256" key="10">
    <source>
        <dbReference type="SAM" id="Coils"/>
    </source>
</evidence>
<keyword evidence="2" id="KW-1003">Cell membrane</keyword>
<evidence type="ECO:0000256" key="7">
    <source>
        <dbReference type="ARBA" id="ARBA00023224"/>
    </source>
</evidence>
<keyword evidence="6 11" id="KW-0472">Membrane</keyword>
<dbReference type="Pfam" id="PF00672">
    <property type="entry name" value="HAMP"/>
    <property type="match status" value="1"/>
</dbReference>
<reference evidence="14 15" key="1">
    <citation type="submission" date="2018-06" db="EMBL/GenBank/DDBJ databases">
        <title>Genomic Encyclopedia of Type Strains, Phase IV (KMG-IV): sequencing the most valuable type-strain genomes for metagenomic binning, comparative biology and taxonomic classification.</title>
        <authorList>
            <person name="Goeker M."/>
        </authorList>
    </citation>
    <scope>NUCLEOTIDE SEQUENCE [LARGE SCALE GENOMIC DNA]</scope>
    <source>
        <strain evidence="14 15">DSM 22112</strain>
    </source>
</reference>
<feature type="domain" description="Methyl-accepting transducer" evidence="12">
    <location>
        <begin position="377"/>
        <end position="634"/>
    </location>
</feature>
<dbReference type="AlphaFoldDB" id="A0A366I984"/>
<dbReference type="CDD" id="cd06225">
    <property type="entry name" value="HAMP"/>
    <property type="match status" value="1"/>
</dbReference>
<dbReference type="PANTHER" id="PTHR32089">
    <property type="entry name" value="METHYL-ACCEPTING CHEMOTAXIS PROTEIN MCPB"/>
    <property type="match status" value="1"/>
</dbReference>
<comment type="similarity">
    <text evidence="8">Belongs to the methyl-accepting chemotaxis (MCP) protein family.</text>
</comment>
<dbReference type="Gene3D" id="3.30.450.20">
    <property type="entry name" value="PAS domain"/>
    <property type="match status" value="1"/>
</dbReference>
<keyword evidence="7 9" id="KW-0807">Transducer</keyword>
<evidence type="ECO:0000313" key="14">
    <source>
        <dbReference type="EMBL" id="RBP66020.1"/>
    </source>
</evidence>
<dbReference type="CDD" id="cd12912">
    <property type="entry name" value="PDC2_MCP_like"/>
    <property type="match status" value="1"/>
</dbReference>
<evidence type="ECO:0000256" key="8">
    <source>
        <dbReference type="ARBA" id="ARBA00029447"/>
    </source>
</evidence>
<evidence type="ECO:0000256" key="9">
    <source>
        <dbReference type="PROSITE-ProRule" id="PRU00284"/>
    </source>
</evidence>
<dbReference type="SUPFAM" id="SSF58104">
    <property type="entry name" value="Methyl-accepting chemotaxis protein (MCP) signaling domain"/>
    <property type="match status" value="1"/>
</dbReference>
<dbReference type="PROSITE" id="PS50885">
    <property type="entry name" value="HAMP"/>
    <property type="match status" value="1"/>
</dbReference>
<evidence type="ECO:0000256" key="1">
    <source>
        <dbReference type="ARBA" id="ARBA00004651"/>
    </source>
</evidence>
<dbReference type="Gene3D" id="1.10.8.500">
    <property type="entry name" value="HAMP domain in histidine kinase"/>
    <property type="match status" value="1"/>
</dbReference>
<dbReference type="Proteomes" id="UP000253490">
    <property type="component" value="Unassembled WGS sequence"/>
</dbReference>
<evidence type="ECO:0000313" key="15">
    <source>
        <dbReference type="Proteomes" id="UP000253490"/>
    </source>
</evidence>
<dbReference type="SMART" id="SM00304">
    <property type="entry name" value="HAMP"/>
    <property type="match status" value="1"/>
</dbReference>
<dbReference type="SMART" id="SM00283">
    <property type="entry name" value="MA"/>
    <property type="match status" value="1"/>
</dbReference>
<feature type="domain" description="HAMP" evidence="13">
    <location>
        <begin position="303"/>
        <end position="358"/>
    </location>
</feature>
<evidence type="ECO:0000256" key="6">
    <source>
        <dbReference type="ARBA" id="ARBA00023136"/>
    </source>
</evidence>
<dbReference type="CDD" id="cd18773">
    <property type="entry name" value="PDC1_HK_sensor"/>
    <property type="match status" value="1"/>
</dbReference>
<evidence type="ECO:0000259" key="13">
    <source>
        <dbReference type="PROSITE" id="PS50885"/>
    </source>
</evidence>
<protein>
    <submittedName>
        <fullName evidence="14">Methyl-accepting chemotaxis sensory transducer with Cache sensor</fullName>
    </submittedName>
</protein>
<dbReference type="PROSITE" id="PS50111">
    <property type="entry name" value="CHEMOTAXIS_TRANSDUC_2"/>
    <property type="match status" value="1"/>
</dbReference>
<accession>A0A366I984</accession>
<proteinExistence type="inferred from homology"/>
<keyword evidence="10" id="KW-0175">Coiled coil</keyword>
<dbReference type="PANTHER" id="PTHR32089:SF112">
    <property type="entry name" value="LYSOZYME-LIKE PROTEIN-RELATED"/>
    <property type="match status" value="1"/>
</dbReference>
<evidence type="ECO:0000256" key="11">
    <source>
        <dbReference type="SAM" id="Phobius"/>
    </source>
</evidence>
<dbReference type="InterPro" id="IPR003660">
    <property type="entry name" value="HAMP_dom"/>
</dbReference>
<dbReference type="Gene3D" id="1.10.287.950">
    <property type="entry name" value="Methyl-accepting chemotaxis protein"/>
    <property type="match status" value="1"/>
</dbReference>
<dbReference type="GO" id="GO:0006935">
    <property type="term" value="P:chemotaxis"/>
    <property type="evidence" value="ECO:0007669"/>
    <property type="project" value="UniProtKB-KW"/>
</dbReference>
<dbReference type="InterPro" id="IPR033479">
    <property type="entry name" value="dCache_1"/>
</dbReference>
<dbReference type="Pfam" id="PF02743">
    <property type="entry name" value="dCache_1"/>
    <property type="match status" value="1"/>
</dbReference>
<evidence type="ECO:0000256" key="5">
    <source>
        <dbReference type="ARBA" id="ARBA00022989"/>
    </source>
</evidence>
<dbReference type="InterPro" id="IPR004089">
    <property type="entry name" value="MCPsignal_dom"/>
</dbReference>
<feature type="coiled-coil region" evidence="10">
    <location>
        <begin position="591"/>
        <end position="618"/>
    </location>
</feature>
<organism evidence="14 15">
    <name type="scientific">Alkalibaculum bacchi</name>
    <dbReference type="NCBI Taxonomy" id="645887"/>
    <lineage>
        <taxon>Bacteria</taxon>
        <taxon>Bacillati</taxon>
        <taxon>Bacillota</taxon>
        <taxon>Clostridia</taxon>
        <taxon>Eubacteriales</taxon>
        <taxon>Eubacteriaceae</taxon>
        <taxon>Alkalibaculum</taxon>
    </lineage>
</organism>
<name>A0A366I984_9FIRM</name>
<evidence type="ECO:0000259" key="12">
    <source>
        <dbReference type="PROSITE" id="PS50111"/>
    </source>
</evidence>
<keyword evidence="4 11" id="KW-0812">Transmembrane</keyword>
<evidence type="ECO:0000256" key="2">
    <source>
        <dbReference type="ARBA" id="ARBA00022475"/>
    </source>
</evidence>